<gene>
    <name evidence="1" type="ORF">FBEOM_7952</name>
</gene>
<evidence type="ECO:0000313" key="2">
    <source>
        <dbReference type="Proteomes" id="UP000730481"/>
    </source>
</evidence>
<dbReference type="EMBL" id="PVQB02000362">
    <property type="protein sequence ID" value="KAF4338145.1"/>
    <property type="molecule type" value="Genomic_DNA"/>
</dbReference>
<organism evidence="1 2">
    <name type="scientific">Fusarium beomiforme</name>
    <dbReference type="NCBI Taxonomy" id="44412"/>
    <lineage>
        <taxon>Eukaryota</taxon>
        <taxon>Fungi</taxon>
        <taxon>Dikarya</taxon>
        <taxon>Ascomycota</taxon>
        <taxon>Pezizomycotina</taxon>
        <taxon>Sordariomycetes</taxon>
        <taxon>Hypocreomycetidae</taxon>
        <taxon>Hypocreales</taxon>
        <taxon>Nectriaceae</taxon>
        <taxon>Fusarium</taxon>
        <taxon>Fusarium burgessii species complex</taxon>
    </lineage>
</organism>
<name>A0A9P5AG27_9HYPO</name>
<accession>A0A9P5AG27</accession>
<keyword evidence="2" id="KW-1185">Reference proteome</keyword>
<reference evidence="1" key="2">
    <citation type="submission" date="2020-02" db="EMBL/GenBank/DDBJ databases">
        <title>Identification and distribution of gene clusters putatively required for synthesis of sphingolipid metabolism inhibitors in phylogenetically diverse species of the filamentous fungus Fusarium.</title>
        <authorList>
            <person name="Kim H.-S."/>
            <person name="Busman M."/>
            <person name="Brown D.W."/>
            <person name="Divon H."/>
            <person name="Uhlig S."/>
            <person name="Proctor R.H."/>
        </authorList>
    </citation>
    <scope>NUCLEOTIDE SEQUENCE</scope>
    <source>
        <strain evidence="1">NRRL 25174</strain>
    </source>
</reference>
<comment type="caution">
    <text evidence="1">The sequence shown here is derived from an EMBL/GenBank/DDBJ whole genome shotgun (WGS) entry which is preliminary data.</text>
</comment>
<sequence length="371" mass="43365">MARLHDLPAELVVATMKYFDTPQDILAVIQADPWALLCFLGNRRQVLEKHLTNLLNAYGGHLSIAVVLAARLRHAKQDPAFNSHKPQHRERILSPIILSHVNRADVRHRLSYQASLATICALLNLAPDVEWMTTSYAAQAWNRMTQHSSYRRNQRQISDKERQKLINAACRFESYIQAFFHHEEPLFPRDLSIRRLLFAPSLSNVEKECKTIQTFYSTVYYIYDQHWSMLNNVASYLRTRQSCSICSRAQASTDPQKERQQLRLQNCTQLNMNKYVHYLTSQGLGMFLHLQSMDLEDQLRFVLSTFEDILDNRHPTTLIVHGINLHKIGTIEKHSWNPWVLCENAFEMEPGQWRWAASFWDSHRRGLHPLY</sequence>
<dbReference type="OrthoDB" id="5098625at2759"/>
<dbReference type="AlphaFoldDB" id="A0A9P5AG27"/>
<dbReference type="Proteomes" id="UP000730481">
    <property type="component" value="Unassembled WGS sequence"/>
</dbReference>
<protein>
    <submittedName>
        <fullName evidence="1">Uncharacterized protein</fullName>
    </submittedName>
</protein>
<reference evidence="1" key="1">
    <citation type="journal article" date="2017" name="Mycologia">
        <title>Fusarium algeriense, sp. nov., a novel toxigenic crown rot pathogen of durum wheat from Algeria is nested in the Fusarium burgessii species complex.</title>
        <authorList>
            <person name="Laraba I."/>
            <person name="Keddad A."/>
            <person name="Boureghda H."/>
            <person name="Abdallah N."/>
            <person name="Vaughan M.M."/>
            <person name="Proctor R.H."/>
            <person name="Busman M."/>
            <person name="O'Donnell K."/>
        </authorList>
    </citation>
    <scope>NUCLEOTIDE SEQUENCE</scope>
    <source>
        <strain evidence="1">NRRL 25174</strain>
    </source>
</reference>
<evidence type="ECO:0000313" key="1">
    <source>
        <dbReference type="EMBL" id="KAF4338145.1"/>
    </source>
</evidence>
<proteinExistence type="predicted"/>